<dbReference type="GeneID" id="85319199"/>
<accession>A0AA40AMC5</accession>
<gene>
    <name evidence="1" type="ORF">B0T26DRAFT_613220</name>
</gene>
<dbReference type="EMBL" id="JAUIRO010000004">
    <property type="protein sequence ID" value="KAK0718440.1"/>
    <property type="molecule type" value="Genomic_DNA"/>
</dbReference>
<sequence>YPSASYLPIRDGITYLRYRVSGHPGSGPGTNNRGRVSCSYRSVIWWCNESPATTQLDGWGPVADAAQTIIDDC</sequence>
<protein>
    <submittedName>
        <fullName evidence="1">Uncharacterized protein</fullName>
    </submittedName>
</protein>
<dbReference type="PANTHER" id="PTHR35605:SF1">
    <property type="entry name" value="ECP2 EFFECTOR PROTEIN DOMAIN-CONTAINING PROTEIN-RELATED"/>
    <property type="match status" value="1"/>
</dbReference>
<feature type="non-terminal residue" evidence="1">
    <location>
        <position position="73"/>
    </location>
</feature>
<evidence type="ECO:0000313" key="1">
    <source>
        <dbReference type="EMBL" id="KAK0718440.1"/>
    </source>
</evidence>
<reference evidence="1" key="1">
    <citation type="submission" date="2023-06" db="EMBL/GenBank/DDBJ databases">
        <title>Genome-scale phylogeny and comparative genomics of the fungal order Sordariales.</title>
        <authorList>
            <consortium name="Lawrence Berkeley National Laboratory"/>
            <person name="Hensen N."/>
            <person name="Bonometti L."/>
            <person name="Westerberg I."/>
            <person name="Brannstrom I.O."/>
            <person name="Guillou S."/>
            <person name="Cros-Aarteil S."/>
            <person name="Calhoun S."/>
            <person name="Haridas S."/>
            <person name="Kuo A."/>
            <person name="Mondo S."/>
            <person name="Pangilinan J."/>
            <person name="Riley R."/>
            <person name="LaButti K."/>
            <person name="Andreopoulos B."/>
            <person name="Lipzen A."/>
            <person name="Chen C."/>
            <person name="Yanf M."/>
            <person name="Daum C."/>
            <person name="Ng V."/>
            <person name="Clum A."/>
            <person name="Steindorff A."/>
            <person name="Ohm R."/>
            <person name="Martin F."/>
            <person name="Silar P."/>
            <person name="Natvig D."/>
            <person name="Lalanne C."/>
            <person name="Gautier V."/>
            <person name="Ament-velasquez S.L."/>
            <person name="Kruys A."/>
            <person name="Hutchinson M.I."/>
            <person name="Powell A.J."/>
            <person name="Barry K."/>
            <person name="Miller A.N."/>
            <person name="Grigoriev I.V."/>
            <person name="Debuchy R."/>
            <person name="Gladieux P."/>
            <person name="Thoren M.H."/>
            <person name="Johannesson H."/>
        </authorList>
    </citation>
    <scope>NUCLEOTIDE SEQUENCE</scope>
    <source>
        <strain evidence="1">SMH2392-1A</strain>
    </source>
</reference>
<dbReference type="PANTHER" id="PTHR35605">
    <property type="entry name" value="ECP2 EFFECTOR PROTEIN DOMAIN-CONTAINING PROTEIN-RELATED"/>
    <property type="match status" value="1"/>
</dbReference>
<dbReference type="RefSeq" id="XP_060297233.1">
    <property type="nucleotide sequence ID" value="XM_060435929.1"/>
</dbReference>
<comment type="caution">
    <text evidence="1">The sequence shown here is derived from an EMBL/GenBank/DDBJ whole genome shotgun (WGS) entry which is preliminary data.</text>
</comment>
<evidence type="ECO:0000313" key="2">
    <source>
        <dbReference type="Proteomes" id="UP001172101"/>
    </source>
</evidence>
<dbReference type="Proteomes" id="UP001172101">
    <property type="component" value="Unassembled WGS sequence"/>
</dbReference>
<name>A0AA40AMC5_9PEZI</name>
<proteinExistence type="predicted"/>
<feature type="non-terminal residue" evidence="1">
    <location>
        <position position="1"/>
    </location>
</feature>
<dbReference type="AlphaFoldDB" id="A0AA40AMC5"/>
<organism evidence="1 2">
    <name type="scientific">Lasiosphaeria miniovina</name>
    <dbReference type="NCBI Taxonomy" id="1954250"/>
    <lineage>
        <taxon>Eukaryota</taxon>
        <taxon>Fungi</taxon>
        <taxon>Dikarya</taxon>
        <taxon>Ascomycota</taxon>
        <taxon>Pezizomycotina</taxon>
        <taxon>Sordariomycetes</taxon>
        <taxon>Sordariomycetidae</taxon>
        <taxon>Sordariales</taxon>
        <taxon>Lasiosphaeriaceae</taxon>
        <taxon>Lasiosphaeria</taxon>
    </lineage>
</organism>
<keyword evidence="2" id="KW-1185">Reference proteome</keyword>